<gene>
    <name evidence="2" type="ORF">ICL16_08500</name>
</gene>
<proteinExistence type="predicted"/>
<dbReference type="EMBL" id="JACXAE010000034">
    <property type="protein sequence ID" value="MBD2772119.1"/>
    <property type="molecule type" value="Genomic_DNA"/>
</dbReference>
<name>A0A8J6XC24_9CYAN</name>
<sequence>MMTELFDKAYDLLLDVYLLFVILSFICWLFYTPTTQVAHTSKSFLEVLIQEPSVDFSNQQFIPEEHTQLGIEVKLPTNELASFNEISNFQEIGQDTVVVSQMSASHPHATLVDLRNSSTEVVTFEELSQGSADLRSQSCVEVSSLVRTDIHISGVENQLVVNIDLEKQKLMEFSFRKLRIFCSKAPISGYSAYVNSGGKESLVDYLLSLSVSSSQIVECLQV</sequence>
<accession>A0A8J6XC24</accession>
<reference evidence="2" key="1">
    <citation type="submission" date="2020-09" db="EMBL/GenBank/DDBJ databases">
        <title>Iningainema tapete sp. nov. (Scytonemataceae, Cyanobacteria) from greenhouses in central Florida (USA) produces two types of nodularin with biosynthetic potential for microcystin-LR and anabaenopeptins.</title>
        <authorList>
            <person name="Berthold D.E."/>
            <person name="Lefler F.W."/>
            <person name="Huang I.-S."/>
            <person name="Abdulla H."/>
            <person name="Zimba P.V."/>
            <person name="Laughinghouse H.D. IV."/>
        </authorList>
    </citation>
    <scope>NUCLEOTIDE SEQUENCE</scope>
    <source>
        <strain evidence="2">BLCCT55</strain>
    </source>
</reference>
<evidence type="ECO:0000256" key="1">
    <source>
        <dbReference type="SAM" id="Phobius"/>
    </source>
</evidence>
<comment type="caution">
    <text evidence="2">The sequence shown here is derived from an EMBL/GenBank/DDBJ whole genome shotgun (WGS) entry which is preliminary data.</text>
</comment>
<organism evidence="2 3">
    <name type="scientific">Iningainema tapete BLCC-T55</name>
    <dbReference type="NCBI Taxonomy" id="2748662"/>
    <lineage>
        <taxon>Bacteria</taxon>
        <taxon>Bacillati</taxon>
        <taxon>Cyanobacteriota</taxon>
        <taxon>Cyanophyceae</taxon>
        <taxon>Nostocales</taxon>
        <taxon>Scytonemataceae</taxon>
        <taxon>Iningainema tapete</taxon>
    </lineage>
</organism>
<feature type="transmembrane region" description="Helical" evidence="1">
    <location>
        <begin position="12"/>
        <end position="31"/>
    </location>
</feature>
<keyword evidence="3" id="KW-1185">Reference proteome</keyword>
<dbReference type="AlphaFoldDB" id="A0A8J6XC24"/>
<evidence type="ECO:0000313" key="3">
    <source>
        <dbReference type="Proteomes" id="UP000629098"/>
    </source>
</evidence>
<keyword evidence="1" id="KW-1133">Transmembrane helix</keyword>
<keyword evidence="1" id="KW-0472">Membrane</keyword>
<evidence type="ECO:0000313" key="2">
    <source>
        <dbReference type="EMBL" id="MBD2772119.1"/>
    </source>
</evidence>
<dbReference type="RefSeq" id="WP_190826403.1">
    <property type="nucleotide sequence ID" value="NZ_CAWPPI010000034.1"/>
</dbReference>
<dbReference type="Proteomes" id="UP000629098">
    <property type="component" value="Unassembled WGS sequence"/>
</dbReference>
<protein>
    <submittedName>
        <fullName evidence="2">Uncharacterized protein</fullName>
    </submittedName>
</protein>
<keyword evidence="1" id="KW-0812">Transmembrane</keyword>